<dbReference type="PROSITE" id="PS50931">
    <property type="entry name" value="HTH_LYSR"/>
    <property type="match status" value="1"/>
</dbReference>
<dbReference type="EMBL" id="SMZQ01000011">
    <property type="protein sequence ID" value="TDL33362.1"/>
    <property type="molecule type" value="Genomic_DNA"/>
</dbReference>
<reference evidence="6 7" key="1">
    <citation type="submission" date="2019-03" db="EMBL/GenBank/DDBJ databases">
        <title>Genome Sequencing and Assembly of Various Microbes Isolated from Partially Reclaimed Soil and Acid Mine Drainage (AMD) Site.</title>
        <authorList>
            <person name="Steinbock B."/>
            <person name="Bechtold R."/>
            <person name="Sevigny J.L."/>
            <person name="Thomas D."/>
            <person name="Cuthill L.R."/>
            <person name="Aveiro Johannsen E.J."/>
            <person name="Thomas K."/>
            <person name="Ghosh A."/>
        </authorList>
    </citation>
    <scope>NUCLEOTIDE SEQUENCE [LARGE SCALE GENOMIC DNA]</scope>
    <source>
        <strain evidence="6 7">S-A1</strain>
    </source>
</reference>
<dbReference type="PRINTS" id="PR00039">
    <property type="entry name" value="HTHLYSR"/>
</dbReference>
<dbReference type="SUPFAM" id="SSF46785">
    <property type="entry name" value="Winged helix' DNA-binding domain"/>
    <property type="match status" value="1"/>
</dbReference>
<evidence type="ECO:0000256" key="2">
    <source>
        <dbReference type="ARBA" id="ARBA00023015"/>
    </source>
</evidence>
<gene>
    <name evidence="6" type="ORF">E2R57_17945</name>
</gene>
<dbReference type="Pfam" id="PF00126">
    <property type="entry name" value="HTH_1"/>
    <property type="match status" value="1"/>
</dbReference>
<dbReference type="Gene3D" id="3.40.190.10">
    <property type="entry name" value="Periplasmic binding protein-like II"/>
    <property type="match status" value="2"/>
</dbReference>
<dbReference type="SUPFAM" id="SSF53850">
    <property type="entry name" value="Periplasmic binding protein-like II"/>
    <property type="match status" value="1"/>
</dbReference>
<dbReference type="OrthoDB" id="3636008at2"/>
<proteinExistence type="inferred from homology"/>
<dbReference type="InterPro" id="IPR036390">
    <property type="entry name" value="WH_DNA-bd_sf"/>
</dbReference>
<name>A0A4R5XQY8_9MICC</name>
<dbReference type="GO" id="GO:0003677">
    <property type="term" value="F:DNA binding"/>
    <property type="evidence" value="ECO:0007669"/>
    <property type="project" value="UniProtKB-KW"/>
</dbReference>
<feature type="domain" description="HTH lysR-type" evidence="5">
    <location>
        <begin position="1"/>
        <end position="58"/>
    </location>
</feature>
<dbReference type="AlphaFoldDB" id="A0A4R5XQY8"/>
<sequence length="314" mass="34092">MDIRQLNYFIAVAEERHFGRAAKRLHMAQPPLSQQIRQLEEQLGVRLLNRTTRRVDLTAAGQLLLDRGRQIVNDIGTLEADVYQVGKGATGVLRVGFSGSATYGVMPQIARLAKQLLPGLSLELNGEMLTPSMEAGLRDGTLDAALLRPPVSSEEIDYRVVAQEPLVVAVPSFSALAEDRSVAMHELQDQDFIAYAPESVLYRITSDLCRQAGFQPRITQVVGETSTMLAFVAAGGGVAVMPSRVRAFQLDGVAYREIENVPSVELAVAWMRGNHSTLLQNFLDVVGAATAAQPLPGPTPVPVPLPTDERLSRS</sequence>
<comment type="similarity">
    <text evidence="1">Belongs to the LysR transcriptional regulatory family.</text>
</comment>
<organism evidence="6 7">
    <name type="scientific">Arthrobacter nitrophenolicus</name>
    <dbReference type="NCBI Taxonomy" id="683150"/>
    <lineage>
        <taxon>Bacteria</taxon>
        <taxon>Bacillati</taxon>
        <taxon>Actinomycetota</taxon>
        <taxon>Actinomycetes</taxon>
        <taxon>Micrococcales</taxon>
        <taxon>Micrococcaceae</taxon>
        <taxon>Arthrobacter</taxon>
    </lineage>
</organism>
<dbReference type="GO" id="GO:0003700">
    <property type="term" value="F:DNA-binding transcription factor activity"/>
    <property type="evidence" value="ECO:0007669"/>
    <property type="project" value="InterPro"/>
</dbReference>
<dbReference type="CDD" id="cd08414">
    <property type="entry name" value="PBP2_LTTR_aromatics_like"/>
    <property type="match status" value="1"/>
</dbReference>
<evidence type="ECO:0000313" key="7">
    <source>
        <dbReference type="Proteomes" id="UP000294621"/>
    </source>
</evidence>
<dbReference type="RefSeq" id="WP_133351368.1">
    <property type="nucleotide sequence ID" value="NZ_SMZQ01000011.1"/>
</dbReference>
<evidence type="ECO:0000313" key="6">
    <source>
        <dbReference type="EMBL" id="TDL33362.1"/>
    </source>
</evidence>
<keyword evidence="4" id="KW-0804">Transcription</keyword>
<dbReference type="FunFam" id="1.10.10.10:FF:000001">
    <property type="entry name" value="LysR family transcriptional regulator"/>
    <property type="match status" value="1"/>
</dbReference>
<evidence type="ECO:0000256" key="1">
    <source>
        <dbReference type="ARBA" id="ARBA00009437"/>
    </source>
</evidence>
<evidence type="ECO:0000259" key="5">
    <source>
        <dbReference type="PROSITE" id="PS50931"/>
    </source>
</evidence>
<dbReference type="InterPro" id="IPR036388">
    <property type="entry name" value="WH-like_DNA-bd_sf"/>
</dbReference>
<dbReference type="PANTHER" id="PTHR30346:SF17">
    <property type="entry name" value="LYSR FAMILY TRANSCRIPTIONAL REGULATOR"/>
    <property type="match status" value="1"/>
</dbReference>
<dbReference type="Gene3D" id="1.10.10.10">
    <property type="entry name" value="Winged helix-like DNA-binding domain superfamily/Winged helix DNA-binding domain"/>
    <property type="match status" value="1"/>
</dbReference>
<dbReference type="InterPro" id="IPR000847">
    <property type="entry name" value="LysR_HTH_N"/>
</dbReference>
<dbReference type="InterPro" id="IPR005119">
    <property type="entry name" value="LysR_subst-bd"/>
</dbReference>
<dbReference type="PANTHER" id="PTHR30346">
    <property type="entry name" value="TRANSCRIPTIONAL DUAL REGULATOR HCAR-RELATED"/>
    <property type="match status" value="1"/>
</dbReference>
<protein>
    <submittedName>
        <fullName evidence="6">LysR family transcriptional regulator</fullName>
    </submittedName>
</protein>
<accession>A0A4R5XQY8</accession>
<dbReference type="GO" id="GO:0032993">
    <property type="term" value="C:protein-DNA complex"/>
    <property type="evidence" value="ECO:0007669"/>
    <property type="project" value="TreeGrafter"/>
</dbReference>
<evidence type="ECO:0000256" key="4">
    <source>
        <dbReference type="ARBA" id="ARBA00023163"/>
    </source>
</evidence>
<evidence type="ECO:0000256" key="3">
    <source>
        <dbReference type="ARBA" id="ARBA00023125"/>
    </source>
</evidence>
<keyword evidence="3" id="KW-0238">DNA-binding</keyword>
<dbReference type="Proteomes" id="UP000294621">
    <property type="component" value="Unassembled WGS sequence"/>
</dbReference>
<keyword evidence="2" id="KW-0805">Transcription regulation</keyword>
<comment type="caution">
    <text evidence="6">The sequence shown here is derived from an EMBL/GenBank/DDBJ whole genome shotgun (WGS) entry which is preliminary data.</text>
</comment>
<dbReference type="Pfam" id="PF03466">
    <property type="entry name" value="LysR_substrate"/>
    <property type="match status" value="1"/>
</dbReference>